<dbReference type="InterPro" id="IPR037848">
    <property type="entry name" value="GEM-like"/>
</dbReference>
<dbReference type="EMBL" id="JAUIZM010000004">
    <property type="protein sequence ID" value="KAK1390221.1"/>
    <property type="molecule type" value="Genomic_DNA"/>
</dbReference>
<evidence type="ECO:0000313" key="4">
    <source>
        <dbReference type="Proteomes" id="UP001237642"/>
    </source>
</evidence>
<gene>
    <name evidence="3" type="ORF">POM88_018399</name>
</gene>
<organism evidence="3 4">
    <name type="scientific">Heracleum sosnowskyi</name>
    <dbReference type="NCBI Taxonomy" id="360622"/>
    <lineage>
        <taxon>Eukaryota</taxon>
        <taxon>Viridiplantae</taxon>
        <taxon>Streptophyta</taxon>
        <taxon>Embryophyta</taxon>
        <taxon>Tracheophyta</taxon>
        <taxon>Spermatophyta</taxon>
        <taxon>Magnoliopsida</taxon>
        <taxon>eudicotyledons</taxon>
        <taxon>Gunneridae</taxon>
        <taxon>Pentapetalae</taxon>
        <taxon>asterids</taxon>
        <taxon>campanulids</taxon>
        <taxon>Apiales</taxon>
        <taxon>Apiaceae</taxon>
        <taxon>Apioideae</taxon>
        <taxon>apioid superclade</taxon>
        <taxon>Tordylieae</taxon>
        <taxon>Tordyliinae</taxon>
        <taxon>Heracleum</taxon>
    </lineage>
</organism>
<feature type="domain" description="GRAM" evidence="2">
    <location>
        <begin position="80"/>
        <end position="158"/>
    </location>
</feature>
<dbReference type="Proteomes" id="UP001237642">
    <property type="component" value="Unassembled WGS sequence"/>
</dbReference>
<comment type="similarity">
    <text evidence="1">Belongs to the GEM family.</text>
</comment>
<dbReference type="SMART" id="SM00568">
    <property type="entry name" value="GRAM"/>
    <property type="match status" value="1"/>
</dbReference>
<evidence type="ECO:0000259" key="2">
    <source>
        <dbReference type="SMART" id="SM00568"/>
    </source>
</evidence>
<keyword evidence="4" id="KW-1185">Reference proteome</keyword>
<dbReference type="Gene3D" id="2.30.29.30">
    <property type="entry name" value="Pleckstrin-homology domain (PH domain)/Phosphotyrosine-binding domain (PTB)"/>
    <property type="match status" value="1"/>
</dbReference>
<proteinExistence type="inferred from homology"/>
<dbReference type="PANTHER" id="PTHR31969">
    <property type="entry name" value="GEM-LIKE PROTEIN 2"/>
    <property type="match status" value="1"/>
</dbReference>
<evidence type="ECO:0000256" key="1">
    <source>
        <dbReference type="ARBA" id="ARBA00009414"/>
    </source>
</evidence>
<dbReference type="InterPro" id="IPR004182">
    <property type="entry name" value="GRAM"/>
</dbReference>
<name>A0AAD8ISU0_9APIA</name>
<reference evidence="3" key="1">
    <citation type="submission" date="2023-02" db="EMBL/GenBank/DDBJ databases">
        <title>Genome of toxic invasive species Heracleum sosnowskyi carries increased number of genes despite the absence of recent whole-genome duplications.</title>
        <authorList>
            <person name="Schelkunov M."/>
            <person name="Shtratnikova V."/>
            <person name="Makarenko M."/>
            <person name="Klepikova A."/>
            <person name="Omelchenko D."/>
            <person name="Novikova G."/>
            <person name="Obukhova E."/>
            <person name="Bogdanov V."/>
            <person name="Penin A."/>
            <person name="Logacheva M."/>
        </authorList>
    </citation>
    <scope>NUCLEOTIDE SEQUENCE</scope>
    <source>
        <strain evidence="3">Hsosn_3</strain>
        <tissue evidence="3">Leaf</tissue>
    </source>
</reference>
<dbReference type="Pfam" id="PF02893">
    <property type="entry name" value="GRAM"/>
    <property type="match status" value="1"/>
</dbReference>
<sequence>MNSSSERSMAVSASRYRESSSFIQSKLSSVIGSMSKIVERVDNYAQDVREHVRIGSKITETVKGKLSLGAKILQIGGVKKIFTQNFKAKEEEKLLKVCQCYLFTTAGPLAGLLFLSTERLAFCSERTIKVCSPNGECIRIHYKVGIPLERILGARESENVKQPSRKYIVIVTDDNFEFWFMGFLNHWRTIRHIQRAVYHV</sequence>
<comment type="caution">
    <text evidence="3">The sequence shown here is derived from an EMBL/GenBank/DDBJ whole genome shotgun (WGS) entry which is preliminary data.</text>
</comment>
<dbReference type="InterPro" id="IPR011993">
    <property type="entry name" value="PH-like_dom_sf"/>
</dbReference>
<accession>A0AAD8ISU0</accession>
<protein>
    <submittedName>
        <fullName evidence="3">GRAM domain-containing protein</fullName>
    </submittedName>
</protein>
<dbReference type="AlphaFoldDB" id="A0AAD8ISU0"/>
<reference evidence="3" key="2">
    <citation type="submission" date="2023-05" db="EMBL/GenBank/DDBJ databases">
        <authorList>
            <person name="Schelkunov M.I."/>
        </authorList>
    </citation>
    <scope>NUCLEOTIDE SEQUENCE</scope>
    <source>
        <strain evidence="3">Hsosn_3</strain>
        <tissue evidence="3">Leaf</tissue>
    </source>
</reference>
<evidence type="ECO:0000313" key="3">
    <source>
        <dbReference type="EMBL" id="KAK1390221.1"/>
    </source>
</evidence>